<evidence type="ECO:0000313" key="3">
    <source>
        <dbReference type="EMBL" id="OGB73878.1"/>
    </source>
</evidence>
<evidence type="ECO:0000313" key="4">
    <source>
        <dbReference type="Proteomes" id="UP000178085"/>
    </source>
</evidence>
<comment type="similarity">
    <text evidence="1">Belongs to the UPF0213 family.</text>
</comment>
<reference evidence="3 4" key="1">
    <citation type="journal article" date="2016" name="Nat. Commun.">
        <title>Thousands of microbial genomes shed light on interconnected biogeochemical processes in an aquifer system.</title>
        <authorList>
            <person name="Anantharaman K."/>
            <person name="Brown C.T."/>
            <person name="Hug L.A."/>
            <person name="Sharon I."/>
            <person name="Castelle C.J."/>
            <person name="Probst A.J."/>
            <person name="Thomas B.C."/>
            <person name="Singh A."/>
            <person name="Wilkins M.J."/>
            <person name="Karaoz U."/>
            <person name="Brodie E.L."/>
            <person name="Williams K.H."/>
            <person name="Hubbard S.S."/>
            <person name="Banfield J.F."/>
        </authorList>
    </citation>
    <scope>NUCLEOTIDE SEQUENCE [LARGE SCALE GENOMIC DNA]</scope>
</reference>
<dbReference type="PANTHER" id="PTHR34477">
    <property type="entry name" value="UPF0213 PROTEIN YHBQ"/>
    <property type="match status" value="1"/>
</dbReference>
<dbReference type="SMART" id="SM00465">
    <property type="entry name" value="GIYc"/>
    <property type="match status" value="1"/>
</dbReference>
<dbReference type="PANTHER" id="PTHR34477:SF1">
    <property type="entry name" value="UPF0213 PROTEIN YHBQ"/>
    <property type="match status" value="1"/>
</dbReference>
<dbReference type="InterPro" id="IPR050190">
    <property type="entry name" value="UPF0213_domain"/>
</dbReference>
<dbReference type="Proteomes" id="UP000178085">
    <property type="component" value="Unassembled WGS sequence"/>
</dbReference>
<evidence type="ECO:0000256" key="1">
    <source>
        <dbReference type="ARBA" id="ARBA00007435"/>
    </source>
</evidence>
<gene>
    <name evidence="3" type="ORF">A3K51_02165</name>
</gene>
<dbReference type="CDD" id="cd10449">
    <property type="entry name" value="GIY-YIG_SLX1_like"/>
    <property type="match status" value="1"/>
</dbReference>
<dbReference type="InterPro" id="IPR035901">
    <property type="entry name" value="GIY-YIG_endonuc_sf"/>
</dbReference>
<evidence type="ECO:0000259" key="2">
    <source>
        <dbReference type="PROSITE" id="PS50164"/>
    </source>
</evidence>
<dbReference type="PROSITE" id="PS50164">
    <property type="entry name" value="GIY_YIG"/>
    <property type="match status" value="1"/>
</dbReference>
<accession>A0A1F4NRJ2</accession>
<dbReference type="Gene3D" id="3.40.1440.10">
    <property type="entry name" value="GIY-YIG endonuclease"/>
    <property type="match status" value="1"/>
</dbReference>
<dbReference type="InterPro" id="IPR000305">
    <property type="entry name" value="GIY-YIG_endonuc"/>
</dbReference>
<comment type="caution">
    <text evidence="3">The sequence shown here is derived from an EMBL/GenBank/DDBJ whole genome shotgun (WGS) entry which is preliminary data.</text>
</comment>
<dbReference type="Pfam" id="PF01541">
    <property type="entry name" value="GIY-YIG"/>
    <property type="match status" value="1"/>
</dbReference>
<dbReference type="SUPFAM" id="SSF82771">
    <property type="entry name" value="GIY-YIG endonuclease"/>
    <property type="match status" value="1"/>
</dbReference>
<feature type="domain" description="GIY-YIG" evidence="2">
    <location>
        <begin position="1"/>
        <end position="80"/>
    </location>
</feature>
<sequence length="83" mass="9810">MYYIYVLFSSKDTHFYVGYTKDLRKRVEVHNVDAVDATKSRRPLKLVYYEACLSENAALVREKQLKTGFGRAYLKTRINIMRP</sequence>
<organism evidence="3 4">
    <name type="scientific">candidate division Kazan bacterium RIFCSPLOWO2_01_FULL_45_19</name>
    <dbReference type="NCBI Taxonomy" id="1798538"/>
    <lineage>
        <taxon>Bacteria</taxon>
        <taxon>Bacteria division Kazan-3B-28</taxon>
    </lineage>
</organism>
<name>A0A1F4NRJ2_UNCK3</name>
<proteinExistence type="inferred from homology"/>
<protein>
    <submittedName>
        <fullName evidence="3">Excinuclease ABC subunit C</fullName>
    </submittedName>
</protein>
<dbReference type="EMBL" id="METD01000001">
    <property type="protein sequence ID" value="OGB73878.1"/>
    <property type="molecule type" value="Genomic_DNA"/>
</dbReference>
<dbReference type="AlphaFoldDB" id="A0A1F4NRJ2"/>